<dbReference type="EMBL" id="GBXM01055803">
    <property type="protein sequence ID" value="JAH52774.1"/>
    <property type="molecule type" value="Transcribed_RNA"/>
</dbReference>
<accession>A0A0E9TGJ5</accession>
<evidence type="ECO:0000313" key="2">
    <source>
        <dbReference type="EMBL" id="JAH52774.1"/>
    </source>
</evidence>
<feature type="region of interest" description="Disordered" evidence="1">
    <location>
        <begin position="33"/>
        <end position="52"/>
    </location>
</feature>
<reference evidence="2" key="1">
    <citation type="submission" date="2014-11" db="EMBL/GenBank/DDBJ databases">
        <authorList>
            <person name="Amaro Gonzalez C."/>
        </authorList>
    </citation>
    <scope>NUCLEOTIDE SEQUENCE</scope>
</reference>
<name>A0A0E9TGJ5_ANGAN</name>
<organism evidence="2">
    <name type="scientific">Anguilla anguilla</name>
    <name type="common">European freshwater eel</name>
    <name type="synonym">Muraena anguilla</name>
    <dbReference type="NCBI Taxonomy" id="7936"/>
    <lineage>
        <taxon>Eukaryota</taxon>
        <taxon>Metazoa</taxon>
        <taxon>Chordata</taxon>
        <taxon>Craniata</taxon>
        <taxon>Vertebrata</taxon>
        <taxon>Euteleostomi</taxon>
        <taxon>Actinopterygii</taxon>
        <taxon>Neopterygii</taxon>
        <taxon>Teleostei</taxon>
        <taxon>Anguilliformes</taxon>
        <taxon>Anguillidae</taxon>
        <taxon>Anguilla</taxon>
    </lineage>
</organism>
<protein>
    <submittedName>
        <fullName evidence="2">Uncharacterized protein</fullName>
    </submittedName>
</protein>
<feature type="compositionally biased region" description="Polar residues" evidence="1">
    <location>
        <begin position="41"/>
        <end position="52"/>
    </location>
</feature>
<reference evidence="2" key="2">
    <citation type="journal article" date="2015" name="Fish Shellfish Immunol.">
        <title>Early steps in the European eel (Anguilla anguilla)-Vibrio vulnificus interaction in the gills: Role of the RtxA13 toxin.</title>
        <authorList>
            <person name="Callol A."/>
            <person name="Pajuelo D."/>
            <person name="Ebbesson L."/>
            <person name="Teles M."/>
            <person name="MacKenzie S."/>
            <person name="Amaro C."/>
        </authorList>
    </citation>
    <scope>NUCLEOTIDE SEQUENCE</scope>
</reference>
<evidence type="ECO:0000256" key="1">
    <source>
        <dbReference type="SAM" id="MobiDB-lite"/>
    </source>
</evidence>
<dbReference type="AlphaFoldDB" id="A0A0E9TGJ5"/>
<sequence length="52" mass="6041">MPQDLSRWHLHSWQVPSQVLRCFAFVKAISCPSHPNEKQQRLSSGSYKSPFL</sequence>
<proteinExistence type="predicted"/>